<keyword evidence="3 7" id="KW-0812">Transmembrane</keyword>
<proteinExistence type="inferred from homology"/>
<dbReference type="EMBL" id="MSKK01000013">
    <property type="protein sequence ID" value="OLO47514.1"/>
    <property type="molecule type" value="Genomic_DNA"/>
</dbReference>
<gene>
    <name evidence="8" type="ORF">BKH31_03900</name>
</gene>
<evidence type="ECO:0000256" key="5">
    <source>
        <dbReference type="ARBA" id="ARBA00023136"/>
    </source>
</evidence>
<dbReference type="InterPro" id="IPR001248">
    <property type="entry name" value="Pur-cyt_permease"/>
</dbReference>
<dbReference type="Gene3D" id="1.10.4160.10">
    <property type="entry name" value="Hydantoin permease"/>
    <property type="match status" value="1"/>
</dbReference>
<evidence type="ECO:0000256" key="3">
    <source>
        <dbReference type="ARBA" id="ARBA00022692"/>
    </source>
</evidence>
<protein>
    <recommendedName>
        <fullName evidence="10">Cytosine permease</fullName>
    </recommendedName>
</protein>
<feature type="region of interest" description="Disordered" evidence="6">
    <location>
        <begin position="100"/>
        <end position="119"/>
    </location>
</feature>
<comment type="similarity">
    <text evidence="2">Belongs to the purine-cytosine permease (2.A.39) family.</text>
</comment>
<evidence type="ECO:0000313" key="9">
    <source>
        <dbReference type="Proteomes" id="UP000186471"/>
    </source>
</evidence>
<dbReference type="GO" id="GO:0016020">
    <property type="term" value="C:membrane"/>
    <property type="evidence" value="ECO:0007669"/>
    <property type="project" value="UniProtKB-SubCell"/>
</dbReference>
<dbReference type="Pfam" id="PF02133">
    <property type="entry name" value="Transp_cyt_pur"/>
    <property type="match status" value="1"/>
</dbReference>
<sequence length="119" mass="12535">MSSASADAPAATRVENVGLDVISESDRKGRPSDLFMTWFAANISVLGLSWGAWVLGFGLFFWQAVVAGSVGVIVSFLLCGAVAVLGRRGSAPPWLCRRAAPRPSSEPWSWWPPASASAG</sequence>
<feature type="transmembrane region" description="Helical" evidence="7">
    <location>
        <begin position="34"/>
        <end position="53"/>
    </location>
</feature>
<comment type="caution">
    <text evidence="8">The sequence shown here is derived from an EMBL/GenBank/DDBJ whole genome shotgun (WGS) entry which is preliminary data.</text>
</comment>
<reference evidence="8 9" key="1">
    <citation type="submission" date="2016-12" db="EMBL/GenBank/DDBJ databases">
        <title>Genomic comparison of strains in the 'Actinomyces naeslundii' group.</title>
        <authorList>
            <person name="Mughal S.R."/>
            <person name="Do T."/>
            <person name="Gilbert S.C."/>
            <person name="Witherden E.A."/>
            <person name="Didelot X."/>
            <person name="Beighton D."/>
        </authorList>
    </citation>
    <scope>NUCLEOTIDE SEQUENCE [LARGE SCALE GENOMIC DNA]</scope>
    <source>
        <strain evidence="8 9">R21091</strain>
    </source>
</reference>
<keyword evidence="4 7" id="KW-1133">Transmembrane helix</keyword>
<dbReference type="AlphaFoldDB" id="A0A1Q8VHH7"/>
<dbReference type="Proteomes" id="UP000186471">
    <property type="component" value="Unassembled WGS sequence"/>
</dbReference>
<comment type="subcellular location">
    <subcellularLocation>
        <location evidence="1">Membrane</location>
        <topology evidence="1">Multi-pass membrane protein</topology>
    </subcellularLocation>
</comment>
<evidence type="ECO:0000256" key="4">
    <source>
        <dbReference type="ARBA" id="ARBA00022989"/>
    </source>
</evidence>
<evidence type="ECO:0000256" key="2">
    <source>
        <dbReference type="ARBA" id="ARBA00008974"/>
    </source>
</evidence>
<dbReference type="GO" id="GO:0022857">
    <property type="term" value="F:transmembrane transporter activity"/>
    <property type="evidence" value="ECO:0007669"/>
    <property type="project" value="InterPro"/>
</dbReference>
<organism evidence="8 9">
    <name type="scientific">Actinomyces oris</name>
    <dbReference type="NCBI Taxonomy" id="544580"/>
    <lineage>
        <taxon>Bacteria</taxon>
        <taxon>Bacillati</taxon>
        <taxon>Actinomycetota</taxon>
        <taxon>Actinomycetes</taxon>
        <taxon>Actinomycetales</taxon>
        <taxon>Actinomycetaceae</taxon>
        <taxon>Actinomyces</taxon>
    </lineage>
</organism>
<evidence type="ECO:0000313" key="8">
    <source>
        <dbReference type="EMBL" id="OLO47514.1"/>
    </source>
</evidence>
<name>A0A1Q8VHH7_9ACTO</name>
<evidence type="ECO:0008006" key="10">
    <source>
        <dbReference type="Google" id="ProtNLM"/>
    </source>
</evidence>
<evidence type="ECO:0000256" key="6">
    <source>
        <dbReference type="SAM" id="MobiDB-lite"/>
    </source>
</evidence>
<feature type="transmembrane region" description="Helical" evidence="7">
    <location>
        <begin position="59"/>
        <end position="85"/>
    </location>
</feature>
<accession>A0A1Q8VHH7</accession>
<evidence type="ECO:0000256" key="1">
    <source>
        <dbReference type="ARBA" id="ARBA00004141"/>
    </source>
</evidence>
<evidence type="ECO:0000256" key="7">
    <source>
        <dbReference type="SAM" id="Phobius"/>
    </source>
</evidence>
<keyword evidence="5 7" id="KW-0472">Membrane</keyword>